<keyword evidence="1" id="KW-0347">Helicase</keyword>
<keyword evidence="1" id="KW-0234">DNA repair</keyword>
<dbReference type="GO" id="GO:0016787">
    <property type="term" value="F:hydrolase activity"/>
    <property type="evidence" value="ECO:0007669"/>
    <property type="project" value="UniProtKB-KW"/>
</dbReference>
<evidence type="ECO:0000313" key="5">
    <source>
        <dbReference type="WBParaSite" id="HPBE_0001333901-mRNA-1"/>
    </source>
</evidence>
<evidence type="ECO:0000259" key="2">
    <source>
        <dbReference type="Pfam" id="PF05970"/>
    </source>
</evidence>
<keyword evidence="1" id="KW-0233">DNA recombination</keyword>
<dbReference type="AlphaFoldDB" id="A0A3P8DHX2"/>
<keyword evidence="1" id="KW-0547">Nucleotide-binding</keyword>
<comment type="catalytic activity">
    <reaction evidence="1">
        <text>ATP + H2O = ADP + phosphate + H(+)</text>
        <dbReference type="Rhea" id="RHEA:13065"/>
        <dbReference type="ChEBI" id="CHEBI:15377"/>
        <dbReference type="ChEBI" id="CHEBI:15378"/>
        <dbReference type="ChEBI" id="CHEBI:30616"/>
        <dbReference type="ChEBI" id="CHEBI:43474"/>
        <dbReference type="ChEBI" id="CHEBI:456216"/>
        <dbReference type="EC" id="5.6.2.3"/>
    </reaction>
</comment>
<sequence length="376" mass="42547">MGGMRRLTLSHAPESHKCIEWGGAMRFLIALIPLIAAPPLARHARINAVPVRVLKPLLHEFVSNDEMDQRLASCLNVDQRQAHALPPVLIMDIEEAAADLAGRDVNIKYLFKHVYKRPDRARIHIYQPNNDAAETIRDEIEAYIDARYVRAPEAVYPILGFKMQDRIVDNVLLAIERQQGQCFFFDGSGGSGKTFVYTTVYHLATARRKRILNVAWTGIAANLLPNGRTVTSAFHLLVDDRSSSSGIKRQSKEAKTLREVDAIIWDEAPMAPKQALEAANSLLQDITQKNEPFGGEIMPHGGDFRQVLPVVEKGSCRDFVEVYLKMSVLWPIFKTHKLTTNRRLNENDYCHREWLLKIGNGEIPTDENEASKFRMI</sequence>
<comment type="similarity">
    <text evidence="1">Belongs to the helicase family.</text>
</comment>
<gene>
    <name evidence="3" type="ORF">HPBE_LOCUS13340</name>
</gene>
<dbReference type="Proteomes" id="UP000050761">
    <property type="component" value="Unassembled WGS sequence"/>
</dbReference>
<name>A0A3P8DHX2_HELPZ</name>
<dbReference type="GO" id="GO:0005524">
    <property type="term" value="F:ATP binding"/>
    <property type="evidence" value="ECO:0007669"/>
    <property type="project" value="UniProtKB-KW"/>
</dbReference>
<protein>
    <recommendedName>
        <fullName evidence="1">ATP-dependent DNA helicase</fullName>
        <ecNumber evidence="1">5.6.2.3</ecNumber>
    </recommendedName>
</protein>
<dbReference type="OrthoDB" id="272985at2759"/>
<dbReference type="PANTHER" id="PTHR10492:SF57">
    <property type="entry name" value="ATP-DEPENDENT DNA HELICASE"/>
    <property type="match status" value="1"/>
</dbReference>
<dbReference type="InterPro" id="IPR010285">
    <property type="entry name" value="DNA_helicase_pif1-like_DEAD"/>
</dbReference>
<comment type="cofactor">
    <cofactor evidence="1">
        <name>Mg(2+)</name>
        <dbReference type="ChEBI" id="CHEBI:18420"/>
    </cofactor>
</comment>
<dbReference type="GO" id="GO:0043139">
    <property type="term" value="F:5'-3' DNA helicase activity"/>
    <property type="evidence" value="ECO:0007669"/>
    <property type="project" value="UniProtKB-EC"/>
</dbReference>
<dbReference type="GO" id="GO:0000723">
    <property type="term" value="P:telomere maintenance"/>
    <property type="evidence" value="ECO:0007669"/>
    <property type="project" value="InterPro"/>
</dbReference>
<evidence type="ECO:0000313" key="4">
    <source>
        <dbReference type="Proteomes" id="UP000050761"/>
    </source>
</evidence>
<keyword evidence="1" id="KW-0378">Hydrolase</keyword>
<reference evidence="5" key="2">
    <citation type="submission" date="2019-09" db="UniProtKB">
        <authorList>
            <consortium name="WormBaseParasite"/>
        </authorList>
    </citation>
    <scope>IDENTIFICATION</scope>
</reference>
<dbReference type="EMBL" id="UZAH01027874">
    <property type="protein sequence ID" value="VDO95782.1"/>
    <property type="molecule type" value="Genomic_DNA"/>
</dbReference>
<dbReference type="WBParaSite" id="HPBE_0001333901-mRNA-1">
    <property type="protein sequence ID" value="HPBE_0001333901-mRNA-1"/>
    <property type="gene ID" value="HPBE_0001333901"/>
</dbReference>
<dbReference type="InterPro" id="IPR027417">
    <property type="entry name" value="P-loop_NTPase"/>
</dbReference>
<proteinExistence type="inferred from homology"/>
<evidence type="ECO:0000256" key="1">
    <source>
        <dbReference type="RuleBase" id="RU363044"/>
    </source>
</evidence>
<dbReference type="Pfam" id="PF05970">
    <property type="entry name" value="PIF1"/>
    <property type="match status" value="1"/>
</dbReference>
<dbReference type="EC" id="5.6.2.3" evidence="1"/>
<keyword evidence="1" id="KW-0067">ATP-binding</keyword>
<keyword evidence="1" id="KW-0227">DNA damage</keyword>
<dbReference type="GO" id="GO:0006310">
    <property type="term" value="P:DNA recombination"/>
    <property type="evidence" value="ECO:0007669"/>
    <property type="project" value="UniProtKB-KW"/>
</dbReference>
<keyword evidence="4" id="KW-1185">Reference proteome</keyword>
<feature type="domain" description="DNA helicase Pif1-like DEAD-box helicase" evidence="2">
    <location>
        <begin position="164"/>
        <end position="367"/>
    </location>
</feature>
<dbReference type="PANTHER" id="PTHR10492">
    <property type="match status" value="1"/>
</dbReference>
<reference evidence="3 4" key="1">
    <citation type="submission" date="2018-11" db="EMBL/GenBank/DDBJ databases">
        <authorList>
            <consortium name="Pathogen Informatics"/>
        </authorList>
    </citation>
    <scope>NUCLEOTIDE SEQUENCE [LARGE SCALE GENOMIC DNA]</scope>
</reference>
<organism evidence="3">
    <name type="scientific">Heligmosomoides polygyrus</name>
    <name type="common">Parasitic roundworm</name>
    <dbReference type="NCBI Taxonomy" id="6339"/>
    <lineage>
        <taxon>Eukaryota</taxon>
        <taxon>Metazoa</taxon>
        <taxon>Ecdysozoa</taxon>
        <taxon>Nematoda</taxon>
        <taxon>Chromadorea</taxon>
        <taxon>Rhabditida</taxon>
        <taxon>Rhabditina</taxon>
        <taxon>Rhabditomorpha</taxon>
        <taxon>Strongyloidea</taxon>
        <taxon>Heligmosomidae</taxon>
        <taxon>Heligmosomoides</taxon>
    </lineage>
</organism>
<accession>A0A3P8DHX2</accession>
<dbReference type="Gene3D" id="3.40.50.300">
    <property type="entry name" value="P-loop containing nucleotide triphosphate hydrolases"/>
    <property type="match status" value="1"/>
</dbReference>
<dbReference type="GO" id="GO:0006281">
    <property type="term" value="P:DNA repair"/>
    <property type="evidence" value="ECO:0007669"/>
    <property type="project" value="UniProtKB-KW"/>
</dbReference>
<dbReference type="SUPFAM" id="SSF52540">
    <property type="entry name" value="P-loop containing nucleoside triphosphate hydrolases"/>
    <property type="match status" value="1"/>
</dbReference>
<evidence type="ECO:0000313" key="3">
    <source>
        <dbReference type="EMBL" id="VDO95782.1"/>
    </source>
</evidence>